<keyword evidence="2" id="KW-1185">Reference proteome</keyword>
<comment type="caution">
    <text evidence="1">The sequence shown here is derived from an EMBL/GenBank/DDBJ whole genome shotgun (WGS) entry which is preliminary data.</text>
</comment>
<evidence type="ECO:0000313" key="1">
    <source>
        <dbReference type="EMBL" id="SEC44109.1"/>
    </source>
</evidence>
<gene>
    <name evidence="1" type="ORF">SAMN04490203_2420</name>
</gene>
<protein>
    <submittedName>
        <fullName evidence="1">Uncharacterized protein</fullName>
    </submittedName>
</protein>
<organism evidence="1 2">
    <name type="scientific">Pseudomonas taetrolens</name>
    <dbReference type="NCBI Taxonomy" id="47884"/>
    <lineage>
        <taxon>Bacteria</taxon>
        <taxon>Pseudomonadati</taxon>
        <taxon>Pseudomonadota</taxon>
        <taxon>Gammaproteobacteria</taxon>
        <taxon>Pseudomonadales</taxon>
        <taxon>Pseudomonadaceae</taxon>
        <taxon>Pseudomonas</taxon>
    </lineage>
</organism>
<accession>A0A1H4SIY0</accession>
<sequence>MNTLLEPPSRGYLPVATLRLIAVIEPVSRFPSLISPDVPLSISPNTMPLNRMPSSREMFACAWQTFGLNPRESE</sequence>
<reference evidence="1 2" key="1">
    <citation type="submission" date="2016-10" db="EMBL/GenBank/DDBJ databases">
        <authorList>
            <person name="Varghese N."/>
            <person name="Submissions S."/>
        </authorList>
    </citation>
    <scope>NUCLEOTIDE SEQUENCE [LARGE SCALE GENOMIC DNA]</scope>
    <source>
        <strain evidence="1 2">BS3652</strain>
    </source>
</reference>
<dbReference type="Proteomes" id="UP000183155">
    <property type="component" value="Unassembled WGS sequence"/>
</dbReference>
<name>A0A1H4SIY0_PSETA</name>
<evidence type="ECO:0000313" key="2">
    <source>
        <dbReference type="Proteomes" id="UP000183155"/>
    </source>
</evidence>
<dbReference type="EMBL" id="FNRS01000001">
    <property type="protein sequence ID" value="SEC44109.1"/>
    <property type="molecule type" value="Genomic_DNA"/>
</dbReference>
<proteinExistence type="predicted"/>